<dbReference type="Proteomes" id="UP000559256">
    <property type="component" value="Unassembled WGS sequence"/>
</dbReference>
<proteinExistence type="predicted"/>
<dbReference type="AlphaFoldDB" id="A0A8H5B133"/>
<protein>
    <submittedName>
        <fullName evidence="1">Uncharacterized protein</fullName>
    </submittedName>
</protein>
<gene>
    <name evidence="1" type="ORF">D9758_018577</name>
</gene>
<keyword evidence="2" id="KW-1185">Reference proteome</keyword>
<comment type="caution">
    <text evidence="1">The sequence shown here is derived from an EMBL/GenBank/DDBJ whole genome shotgun (WGS) entry which is preliminary data.</text>
</comment>
<organism evidence="1 2">
    <name type="scientific">Tetrapyrgos nigripes</name>
    <dbReference type="NCBI Taxonomy" id="182062"/>
    <lineage>
        <taxon>Eukaryota</taxon>
        <taxon>Fungi</taxon>
        <taxon>Dikarya</taxon>
        <taxon>Basidiomycota</taxon>
        <taxon>Agaricomycotina</taxon>
        <taxon>Agaricomycetes</taxon>
        <taxon>Agaricomycetidae</taxon>
        <taxon>Agaricales</taxon>
        <taxon>Marasmiineae</taxon>
        <taxon>Marasmiaceae</taxon>
        <taxon>Tetrapyrgos</taxon>
    </lineage>
</organism>
<evidence type="ECO:0000313" key="2">
    <source>
        <dbReference type="Proteomes" id="UP000559256"/>
    </source>
</evidence>
<accession>A0A8H5B133</accession>
<dbReference type="EMBL" id="JAACJM010000498">
    <property type="protein sequence ID" value="KAF5314810.1"/>
    <property type="molecule type" value="Genomic_DNA"/>
</dbReference>
<evidence type="ECO:0000313" key="1">
    <source>
        <dbReference type="EMBL" id="KAF5314810.1"/>
    </source>
</evidence>
<reference evidence="1 2" key="1">
    <citation type="journal article" date="2020" name="ISME J.">
        <title>Uncovering the hidden diversity of litter-decomposition mechanisms in mushroom-forming fungi.</title>
        <authorList>
            <person name="Floudas D."/>
            <person name="Bentzer J."/>
            <person name="Ahren D."/>
            <person name="Johansson T."/>
            <person name="Persson P."/>
            <person name="Tunlid A."/>
        </authorList>
    </citation>
    <scope>NUCLEOTIDE SEQUENCE [LARGE SCALE GENOMIC DNA]</scope>
    <source>
        <strain evidence="1 2">CBS 291.85</strain>
    </source>
</reference>
<sequence>MAPGFRIIYSASGKEGFLDEFLDRYNNKHVPVRLHHLKSFLSGVRHSVPTPKLLHGRSLQY</sequence>
<name>A0A8H5B133_9AGAR</name>
<dbReference type="OrthoDB" id="2851338at2759"/>